<dbReference type="Proteomes" id="UP001175228">
    <property type="component" value="Unassembled WGS sequence"/>
</dbReference>
<dbReference type="GO" id="GO:0045490">
    <property type="term" value="P:pectin catabolic process"/>
    <property type="evidence" value="ECO:0007669"/>
    <property type="project" value="TreeGrafter"/>
</dbReference>
<dbReference type="InterPro" id="IPR011050">
    <property type="entry name" value="Pectin_lyase_fold/virulence"/>
</dbReference>
<evidence type="ECO:0000256" key="11">
    <source>
        <dbReference type="ARBA" id="ARBA00039895"/>
    </source>
</evidence>
<dbReference type="GO" id="GO:0005576">
    <property type="term" value="C:extracellular region"/>
    <property type="evidence" value="ECO:0007669"/>
    <property type="project" value="UniProtKB-SubCell"/>
</dbReference>
<keyword evidence="13" id="KW-1185">Reference proteome</keyword>
<evidence type="ECO:0000256" key="7">
    <source>
        <dbReference type="ARBA" id="ARBA00022729"/>
    </source>
</evidence>
<dbReference type="AlphaFoldDB" id="A0AA39V4J5"/>
<comment type="cofactor">
    <cofactor evidence="2">
        <name>Ca(2+)</name>
        <dbReference type="ChEBI" id="CHEBI:29108"/>
    </cofactor>
</comment>
<dbReference type="InterPro" id="IPR004898">
    <property type="entry name" value="Pectate_lyase_PlyH/PlyE-like"/>
</dbReference>
<keyword evidence="8" id="KW-0106">Calcium</keyword>
<comment type="similarity">
    <text evidence="4">Belongs to the polysaccharide lyase 3 family.</text>
</comment>
<dbReference type="EC" id="4.2.2.2" evidence="5"/>
<dbReference type="EMBL" id="JAUEPU010000002">
    <property type="protein sequence ID" value="KAK0505350.1"/>
    <property type="molecule type" value="Genomic_DNA"/>
</dbReference>
<proteinExistence type="inferred from homology"/>
<dbReference type="Gene3D" id="2.160.20.10">
    <property type="entry name" value="Single-stranded right-handed beta-helix, Pectin lyase-like"/>
    <property type="match status" value="1"/>
</dbReference>
<evidence type="ECO:0000256" key="5">
    <source>
        <dbReference type="ARBA" id="ARBA00012272"/>
    </source>
</evidence>
<evidence type="ECO:0000256" key="1">
    <source>
        <dbReference type="ARBA" id="ARBA00000695"/>
    </source>
</evidence>
<dbReference type="Pfam" id="PF03211">
    <property type="entry name" value="Pectate_lyase"/>
    <property type="match status" value="1"/>
</dbReference>
<comment type="subcellular location">
    <subcellularLocation>
        <location evidence="3">Secreted</location>
    </subcellularLocation>
</comment>
<keyword evidence="7" id="KW-0732">Signal</keyword>
<evidence type="ECO:0000256" key="2">
    <source>
        <dbReference type="ARBA" id="ARBA00001913"/>
    </source>
</evidence>
<protein>
    <recommendedName>
        <fullName evidence="11">Probable pectate lyase F</fullName>
        <ecNumber evidence="5">4.2.2.2</ecNumber>
    </recommendedName>
</protein>
<dbReference type="InterPro" id="IPR012334">
    <property type="entry name" value="Pectin_lyas_fold"/>
</dbReference>
<keyword evidence="9 12" id="KW-0456">Lyase</keyword>
<dbReference type="SUPFAM" id="SSF51126">
    <property type="entry name" value="Pectin lyase-like"/>
    <property type="match status" value="1"/>
</dbReference>
<dbReference type="PANTHER" id="PTHR33407">
    <property type="entry name" value="PECTATE LYASE F-RELATED"/>
    <property type="match status" value="1"/>
</dbReference>
<evidence type="ECO:0000256" key="8">
    <source>
        <dbReference type="ARBA" id="ARBA00022837"/>
    </source>
</evidence>
<evidence type="ECO:0000313" key="12">
    <source>
        <dbReference type="EMBL" id="KAK0505350.1"/>
    </source>
</evidence>
<comment type="caution">
    <text evidence="12">The sequence shown here is derived from an EMBL/GenBank/DDBJ whole genome shotgun (WGS) entry which is preliminary data.</text>
</comment>
<evidence type="ECO:0000256" key="4">
    <source>
        <dbReference type="ARBA" id="ARBA00006463"/>
    </source>
</evidence>
<reference evidence="12" key="1">
    <citation type="submission" date="2023-06" db="EMBL/GenBank/DDBJ databases">
        <authorList>
            <consortium name="Lawrence Berkeley National Laboratory"/>
            <person name="Ahrendt S."/>
            <person name="Sahu N."/>
            <person name="Indic B."/>
            <person name="Wong-Bajracharya J."/>
            <person name="Merenyi Z."/>
            <person name="Ke H.-M."/>
            <person name="Monk M."/>
            <person name="Kocsube S."/>
            <person name="Drula E."/>
            <person name="Lipzen A."/>
            <person name="Balint B."/>
            <person name="Henrissat B."/>
            <person name="Andreopoulos B."/>
            <person name="Martin F.M."/>
            <person name="Harder C.B."/>
            <person name="Rigling D."/>
            <person name="Ford K.L."/>
            <person name="Foster G.D."/>
            <person name="Pangilinan J."/>
            <person name="Papanicolaou A."/>
            <person name="Barry K."/>
            <person name="LaButti K."/>
            <person name="Viragh M."/>
            <person name="Koriabine M."/>
            <person name="Yan M."/>
            <person name="Riley R."/>
            <person name="Champramary S."/>
            <person name="Plett K.L."/>
            <person name="Tsai I.J."/>
            <person name="Slot J."/>
            <person name="Sipos G."/>
            <person name="Plett J."/>
            <person name="Nagy L.G."/>
            <person name="Grigoriev I.V."/>
        </authorList>
    </citation>
    <scope>NUCLEOTIDE SEQUENCE</scope>
    <source>
        <strain evidence="12">HWK02</strain>
    </source>
</reference>
<dbReference type="PANTHER" id="PTHR33407:SF9">
    <property type="entry name" value="PECTATE LYASE F-RELATED"/>
    <property type="match status" value="1"/>
</dbReference>
<evidence type="ECO:0000256" key="10">
    <source>
        <dbReference type="ARBA" id="ARBA00025679"/>
    </source>
</evidence>
<sequence>MSRRTTLSLLFNDKVSIEEEWAKSTTLIKTQTMAPSVNFRVGLTMVDTLIRDPAVTVFIIRKLIPSSKRDSAKVAGIRRGIVPMQRPMTDETINLFLNGVVDACIGIFLRAGRQGRLISSKISKLKSLSVLAEPLTQAPVPNIFRSSIASLADLSAACDAYTGGLPITTADIISSSAVIEVAAGETFDGGWKKGDRGSGASGVATFTLTCLIFSLREGATLQNIIIGANQAEGVYVGHLIHWVYITLKHIFLPEDAITIARTFVPVTFRATIHRGLHHDTQRNDEAGDYTNIIGGDAYHIEGKVIQHNSCSTVNTTESSISPMETAKASALVMYTSPASTPRMVEHLAGMKSNNGDIATIIDSCYHRLVLQWLSVFLEASPVLGEHPAFHASIKWLFITASTLTPGGRKVNLGLEISNRNISSRFSHVTGLAKAKKCSAIKTPFDFASVYGGAIAVVCIVCVAGDVKTGYSIEREEKFEEGRKAKRHDE</sequence>
<organism evidence="12 13">
    <name type="scientific">Armillaria luteobubalina</name>
    <dbReference type="NCBI Taxonomy" id="153913"/>
    <lineage>
        <taxon>Eukaryota</taxon>
        <taxon>Fungi</taxon>
        <taxon>Dikarya</taxon>
        <taxon>Basidiomycota</taxon>
        <taxon>Agaricomycotina</taxon>
        <taxon>Agaricomycetes</taxon>
        <taxon>Agaricomycetidae</taxon>
        <taxon>Agaricales</taxon>
        <taxon>Marasmiineae</taxon>
        <taxon>Physalacriaceae</taxon>
        <taxon>Armillaria</taxon>
    </lineage>
</organism>
<dbReference type="GO" id="GO:0030570">
    <property type="term" value="F:pectate lyase activity"/>
    <property type="evidence" value="ECO:0007669"/>
    <property type="project" value="UniProtKB-EC"/>
</dbReference>
<comment type="catalytic activity">
    <reaction evidence="1">
        <text>Eliminative cleavage of (1-&gt;4)-alpha-D-galacturonan to give oligosaccharides with 4-deoxy-alpha-D-galact-4-enuronosyl groups at their non-reducing ends.</text>
        <dbReference type="EC" id="4.2.2.2"/>
    </reaction>
</comment>
<comment type="function">
    <text evidence="10">Pectinolytic enzyme consist of four classes of enzymes: pectin lyase, polygalacturonase, pectin methylesterase and rhamnogalacturonase. Among pectinolytic enzymes, pectin lyase is the most important in depolymerization of pectin, since it cleaves internal glycosidic bonds of highly methylated pectins. Favors pectate, the anion, over pectin, the methyl ester.</text>
</comment>
<name>A0AA39V4J5_9AGAR</name>
<evidence type="ECO:0000256" key="9">
    <source>
        <dbReference type="ARBA" id="ARBA00023239"/>
    </source>
</evidence>
<evidence type="ECO:0000256" key="3">
    <source>
        <dbReference type="ARBA" id="ARBA00004613"/>
    </source>
</evidence>
<keyword evidence="6" id="KW-0964">Secreted</keyword>
<accession>A0AA39V4J5</accession>
<evidence type="ECO:0000256" key="6">
    <source>
        <dbReference type="ARBA" id="ARBA00022525"/>
    </source>
</evidence>
<gene>
    <name evidence="12" type="ORF">EDD18DRAFT_1098718</name>
</gene>
<evidence type="ECO:0000313" key="13">
    <source>
        <dbReference type="Proteomes" id="UP001175228"/>
    </source>
</evidence>